<accession>A0A5P1FDN9</accession>
<comment type="similarity">
    <text evidence="5">Belongs to the CAF1 family.</text>
</comment>
<keyword evidence="10" id="KW-0479">Metal-binding</keyword>
<keyword evidence="11" id="KW-0378">Hydrolase</keyword>
<evidence type="ECO:0000256" key="17">
    <source>
        <dbReference type="ARBA" id="ARBA00025148"/>
    </source>
</evidence>
<dbReference type="GO" id="GO:0003723">
    <property type="term" value="F:RNA binding"/>
    <property type="evidence" value="ECO:0007669"/>
    <property type="project" value="UniProtKB-KW"/>
</dbReference>
<dbReference type="EMBL" id="CM007383">
    <property type="protein sequence ID" value="ONK76505.1"/>
    <property type="molecule type" value="Genomic_DNA"/>
</dbReference>
<dbReference type="GO" id="GO:0046872">
    <property type="term" value="F:metal ion binding"/>
    <property type="evidence" value="ECO:0007669"/>
    <property type="project" value="UniProtKB-KW"/>
</dbReference>
<dbReference type="InterPro" id="IPR039637">
    <property type="entry name" value="CNOT7/CNOT8/Pop2"/>
</dbReference>
<evidence type="ECO:0000256" key="10">
    <source>
        <dbReference type="ARBA" id="ARBA00022723"/>
    </source>
</evidence>
<dbReference type="GO" id="GO:0030014">
    <property type="term" value="C:CCR4-NOT complex"/>
    <property type="evidence" value="ECO:0007669"/>
    <property type="project" value="InterPro"/>
</dbReference>
<dbReference type="InterPro" id="IPR036397">
    <property type="entry name" value="RNaseH_sf"/>
</dbReference>
<keyword evidence="16" id="KW-0539">Nucleus</keyword>
<sequence>MIKELNLQHVRDKEAMILQEVWRHNLHEELNLISELRRSCNFVFVDTEFPGFLKPAPHRAPREDTYSALKYNVDRMKLVQVGITLSDSKRFFTWQFNLKDFDPEVDNCSKDSIEFLKRNGIDFCKNGKDGVSAAVLSKGLTEKLIRGCEGLRWVTFHGLYDLAYLIKIVYKMPLPETLNGFLGLVRELFGAMVYDVKYMAKECDARFAEAGLLKLSRMLEINWKGTSRQAGRDSLLTAMVFWEMKKRFADFNEEAHAGALYELEEHARDESVNVATTSYDRVAPVRVSRGPSSVPFGYAMLPSPSSMPPHGYPPVAVGYCPPPYGYWLAPGPFFYAPPQ</sequence>
<comment type="function">
    <text evidence="17">Ubiquitous transcription factor required for a diverse set of processes. It is a component of the CCR4 complex involved in the control of gene expression.</text>
</comment>
<evidence type="ECO:0000256" key="14">
    <source>
        <dbReference type="ARBA" id="ARBA00023015"/>
    </source>
</evidence>
<keyword evidence="19" id="KW-1185">Reference proteome</keyword>
<name>A0A5P1FDN9_ASPOF</name>
<evidence type="ECO:0000256" key="12">
    <source>
        <dbReference type="ARBA" id="ARBA00022839"/>
    </source>
</evidence>
<evidence type="ECO:0000256" key="13">
    <source>
        <dbReference type="ARBA" id="ARBA00022884"/>
    </source>
</evidence>
<organism evidence="18 19">
    <name type="scientific">Asparagus officinalis</name>
    <name type="common">Garden asparagus</name>
    <dbReference type="NCBI Taxonomy" id="4686"/>
    <lineage>
        <taxon>Eukaryota</taxon>
        <taxon>Viridiplantae</taxon>
        <taxon>Streptophyta</taxon>
        <taxon>Embryophyta</taxon>
        <taxon>Tracheophyta</taxon>
        <taxon>Spermatophyta</taxon>
        <taxon>Magnoliopsida</taxon>
        <taxon>Liliopsida</taxon>
        <taxon>Asparagales</taxon>
        <taxon>Asparagaceae</taxon>
        <taxon>Asparagoideae</taxon>
        <taxon>Asparagus</taxon>
    </lineage>
</organism>
<keyword evidence="14" id="KW-0805">Transcription regulation</keyword>
<protein>
    <recommendedName>
        <fullName evidence="7">poly(A)-specific ribonuclease</fullName>
        <ecNumber evidence="7">3.1.13.4</ecNumber>
    </recommendedName>
</protein>
<gene>
    <name evidence="18" type="ORF">A4U43_C03F28810</name>
</gene>
<keyword evidence="8" id="KW-0963">Cytoplasm</keyword>
<evidence type="ECO:0000256" key="6">
    <source>
        <dbReference type="ARBA" id="ARBA00011757"/>
    </source>
</evidence>
<keyword evidence="15" id="KW-0804">Transcription</keyword>
<evidence type="ECO:0000256" key="3">
    <source>
        <dbReference type="ARBA" id="ARBA00004123"/>
    </source>
</evidence>
<proteinExistence type="inferred from homology"/>
<keyword evidence="12" id="KW-0269">Exonuclease</keyword>
<dbReference type="Proteomes" id="UP000243459">
    <property type="component" value="Chromosome 3"/>
</dbReference>
<evidence type="ECO:0000256" key="2">
    <source>
        <dbReference type="ARBA" id="ARBA00001968"/>
    </source>
</evidence>
<reference evidence="19" key="1">
    <citation type="journal article" date="2017" name="Nat. Commun.">
        <title>The asparagus genome sheds light on the origin and evolution of a young Y chromosome.</title>
        <authorList>
            <person name="Harkess A."/>
            <person name="Zhou J."/>
            <person name="Xu C."/>
            <person name="Bowers J.E."/>
            <person name="Van der Hulst R."/>
            <person name="Ayyampalayam S."/>
            <person name="Mercati F."/>
            <person name="Riccardi P."/>
            <person name="McKain M.R."/>
            <person name="Kakrana A."/>
            <person name="Tang H."/>
            <person name="Ray J."/>
            <person name="Groenendijk J."/>
            <person name="Arikit S."/>
            <person name="Mathioni S.M."/>
            <person name="Nakano M."/>
            <person name="Shan H."/>
            <person name="Telgmann-Rauber A."/>
            <person name="Kanno A."/>
            <person name="Yue Z."/>
            <person name="Chen H."/>
            <person name="Li W."/>
            <person name="Chen Y."/>
            <person name="Xu X."/>
            <person name="Zhang Y."/>
            <person name="Luo S."/>
            <person name="Chen H."/>
            <person name="Gao J."/>
            <person name="Mao Z."/>
            <person name="Pires J.C."/>
            <person name="Luo M."/>
            <person name="Kudrna D."/>
            <person name="Wing R.A."/>
            <person name="Meyers B.C."/>
            <person name="Yi K."/>
            <person name="Kong H."/>
            <person name="Lavrijsen P."/>
            <person name="Sunseri F."/>
            <person name="Falavigna A."/>
            <person name="Ye Y."/>
            <person name="Leebens-Mack J.H."/>
            <person name="Chen G."/>
        </authorList>
    </citation>
    <scope>NUCLEOTIDE SEQUENCE [LARGE SCALE GENOMIC DNA]</scope>
    <source>
        <strain evidence="19">cv. DH0086</strain>
    </source>
</reference>
<comment type="catalytic activity">
    <reaction evidence="1">
        <text>Exonucleolytic cleavage of poly(A) to 5'-AMP.</text>
        <dbReference type="EC" id="3.1.13.4"/>
    </reaction>
</comment>
<dbReference type="InterPro" id="IPR006941">
    <property type="entry name" value="RNase_CAF1"/>
</dbReference>
<dbReference type="PANTHER" id="PTHR10797">
    <property type="entry name" value="CCR4-NOT TRANSCRIPTION COMPLEX SUBUNIT"/>
    <property type="match status" value="1"/>
</dbReference>
<dbReference type="Gene3D" id="3.30.420.10">
    <property type="entry name" value="Ribonuclease H-like superfamily/Ribonuclease H"/>
    <property type="match status" value="1"/>
</dbReference>
<keyword evidence="9" id="KW-0540">Nuclease</keyword>
<evidence type="ECO:0000256" key="4">
    <source>
        <dbReference type="ARBA" id="ARBA00004496"/>
    </source>
</evidence>
<dbReference type="GO" id="GO:0005634">
    <property type="term" value="C:nucleus"/>
    <property type="evidence" value="ECO:0007669"/>
    <property type="project" value="UniProtKB-SubCell"/>
</dbReference>
<evidence type="ECO:0000256" key="1">
    <source>
        <dbReference type="ARBA" id="ARBA00001663"/>
    </source>
</evidence>
<evidence type="ECO:0000256" key="11">
    <source>
        <dbReference type="ARBA" id="ARBA00022801"/>
    </source>
</evidence>
<evidence type="ECO:0000256" key="9">
    <source>
        <dbReference type="ARBA" id="ARBA00022722"/>
    </source>
</evidence>
<comment type="subcellular location">
    <subcellularLocation>
        <location evidence="4">Cytoplasm</location>
    </subcellularLocation>
    <subcellularLocation>
        <location evidence="3">Nucleus</location>
    </subcellularLocation>
</comment>
<dbReference type="InterPro" id="IPR012337">
    <property type="entry name" value="RNaseH-like_sf"/>
</dbReference>
<evidence type="ECO:0000256" key="5">
    <source>
        <dbReference type="ARBA" id="ARBA00008372"/>
    </source>
</evidence>
<dbReference type="OMA" id="AYDFAYF"/>
<evidence type="ECO:0000256" key="8">
    <source>
        <dbReference type="ARBA" id="ARBA00022490"/>
    </source>
</evidence>
<dbReference type="Gramene" id="ONK76505">
    <property type="protein sequence ID" value="ONK76505"/>
    <property type="gene ID" value="A4U43_C03F28810"/>
</dbReference>
<dbReference type="OrthoDB" id="1164111at2759"/>
<dbReference type="GO" id="GO:0004535">
    <property type="term" value="F:poly(A)-specific ribonuclease activity"/>
    <property type="evidence" value="ECO:0007669"/>
    <property type="project" value="UniProtKB-EC"/>
</dbReference>
<keyword evidence="13" id="KW-0694">RNA-binding</keyword>
<evidence type="ECO:0000256" key="7">
    <source>
        <dbReference type="ARBA" id="ARBA00012161"/>
    </source>
</evidence>
<evidence type="ECO:0000256" key="15">
    <source>
        <dbReference type="ARBA" id="ARBA00023163"/>
    </source>
</evidence>
<dbReference type="Pfam" id="PF04857">
    <property type="entry name" value="CAF1"/>
    <property type="match status" value="2"/>
</dbReference>
<dbReference type="SUPFAM" id="SSF53098">
    <property type="entry name" value="Ribonuclease H-like"/>
    <property type="match status" value="1"/>
</dbReference>
<evidence type="ECO:0000313" key="18">
    <source>
        <dbReference type="EMBL" id="ONK76505.1"/>
    </source>
</evidence>
<comment type="cofactor">
    <cofactor evidence="2">
        <name>a divalent metal cation</name>
        <dbReference type="ChEBI" id="CHEBI:60240"/>
    </cofactor>
</comment>
<comment type="subunit">
    <text evidence="6">Component of the CCR4-NOT complex, at least composed of CRR4 and CAF1 proteins.</text>
</comment>
<dbReference type="AlphaFoldDB" id="A0A5P1FDN9"/>
<evidence type="ECO:0000256" key="16">
    <source>
        <dbReference type="ARBA" id="ARBA00023242"/>
    </source>
</evidence>
<dbReference type="EC" id="3.1.13.4" evidence="7"/>
<dbReference type="GO" id="GO:0005737">
    <property type="term" value="C:cytoplasm"/>
    <property type="evidence" value="ECO:0007669"/>
    <property type="project" value="UniProtKB-SubCell"/>
</dbReference>
<evidence type="ECO:0000313" key="19">
    <source>
        <dbReference type="Proteomes" id="UP000243459"/>
    </source>
</evidence>